<dbReference type="EMBL" id="CAADFH010000040">
    <property type="protein sequence ID" value="VFJ94464.1"/>
    <property type="molecule type" value="Genomic_DNA"/>
</dbReference>
<dbReference type="Pfam" id="PF14602">
    <property type="entry name" value="Hexapep_2"/>
    <property type="match status" value="1"/>
</dbReference>
<evidence type="ECO:0000256" key="1">
    <source>
        <dbReference type="ARBA" id="ARBA00007274"/>
    </source>
</evidence>
<evidence type="ECO:0000313" key="3">
    <source>
        <dbReference type="EMBL" id="VFJ94464.1"/>
    </source>
</evidence>
<gene>
    <name evidence="3" type="ORF">BECKLFY1418A_GA0070994_104022</name>
</gene>
<accession>A0A450UPI5</accession>
<keyword evidence="3" id="KW-0808">Transferase</keyword>
<dbReference type="SUPFAM" id="SSF51161">
    <property type="entry name" value="Trimeric LpxA-like enzymes"/>
    <property type="match status" value="1"/>
</dbReference>
<proteinExistence type="inferred from homology"/>
<dbReference type="PANTHER" id="PTHR43300:SF4">
    <property type="entry name" value="ACYL-[ACYL-CARRIER-PROTEIN]--UDP-N-ACETYLGLUCOSAMINE O-ACYLTRANSFERASE"/>
    <property type="match status" value="1"/>
</dbReference>
<name>A0A450UPI5_9GAMM</name>
<dbReference type="PANTHER" id="PTHR43300">
    <property type="entry name" value="ACETYLTRANSFERASE"/>
    <property type="match status" value="1"/>
</dbReference>
<dbReference type="CDD" id="cd03360">
    <property type="entry name" value="LbH_AT_putative"/>
    <property type="match status" value="1"/>
</dbReference>
<dbReference type="InterPro" id="IPR011004">
    <property type="entry name" value="Trimer_LpxA-like_sf"/>
</dbReference>
<dbReference type="Gene3D" id="2.160.10.10">
    <property type="entry name" value="Hexapeptide repeat proteins"/>
    <property type="match status" value="1"/>
</dbReference>
<dbReference type="GO" id="GO:0016746">
    <property type="term" value="F:acyltransferase activity"/>
    <property type="evidence" value="ECO:0007669"/>
    <property type="project" value="UniProtKB-KW"/>
</dbReference>
<keyword evidence="3" id="KW-0012">Acyltransferase</keyword>
<sequence>MEKKRNLLIFGTGAIAEIASFYFQNDSSFEVIGFVEIAEFMSKSSRSMYKPLVEWSVVKKKFHPEEVYMFVAIGYRKTNSVRQTRYEEVKAAGYDCASYISTQATVFTETIGENCFILEGNTLQPFTQIGNNVTMWSGNHLGHHSVVEDNVFIASHAVISGKCRIGANSFLGVNCCLHDGVVIGERSVVGAGVIVTESCETRSVFIPQKMEPRVVKRNVI</sequence>
<dbReference type="AlphaFoldDB" id="A0A450UPI5"/>
<protein>
    <submittedName>
        <fullName evidence="3">Sugar O-acyltransferase, sialic acid O-acetyltransferase NeuD family</fullName>
    </submittedName>
</protein>
<evidence type="ECO:0000256" key="2">
    <source>
        <dbReference type="PIRSR" id="PIRSR620019-2"/>
    </source>
</evidence>
<reference evidence="3" key="1">
    <citation type="submission" date="2019-02" db="EMBL/GenBank/DDBJ databases">
        <authorList>
            <person name="Gruber-Vodicka R. H."/>
            <person name="Seah K. B. B."/>
        </authorList>
    </citation>
    <scope>NUCLEOTIDE SEQUENCE</scope>
    <source>
        <strain evidence="3">BECK_M6</strain>
    </source>
</reference>
<comment type="similarity">
    <text evidence="1">Belongs to the transferase hexapeptide repeat family.</text>
</comment>
<dbReference type="Pfam" id="PF00132">
    <property type="entry name" value="Hexapep"/>
    <property type="match status" value="1"/>
</dbReference>
<dbReference type="InterPro" id="IPR020019">
    <property type="entry name" value="AcTrfase_PglD-like"/>
</dbReference>
<feature type="binding site" evidence="2">
    <location>
        <position position="74"/>
    </location>
    <ligand>
        <name>substrate</name>
    </ligand>
</feature>
<dbReference type="InterPro" id="IPR050179">
    <property type="entry name" value="Trans_hexapeptide_repeat"/>
</dbReference>
<dbReference type="InterPro" id="IPR001451">
    <property type="entry name" value="Hexapep"/>
</dbReference>
<organism evidence="3">
    <name type="scientific">Candidatus Kentrum sp. LFY</name>
    <dbReference type="NCBI Taxonomy" id="2126342"/>
    <lineage>
        <taxon>Bacteria</taxon>
        <taxon>Pseudomonadati</taxon>
        <taxon>Pseudomonadota</taxon>
        <taxon>Gammaproteobacteria</taxon>
        <taxon>Candidatus Kentrum</taxon>
    </lineage>
</organism>